<keyword evidence="2" id="KW-0808">Transferase</keyword>
<keyword evidence="4" id="KW-0239">DNA-directed DNA polymerase</keyword>
<feature type="non-terminal residue" evidence="6">
    <location>
        <position position="1"/>
    </location>
</feature>
<evidence type="ECO:0000313" key="6">
    <source>
        <dbReference type="EMBL" id="GIY42768.1"/>
    </source>
</evidence>
<comment type="caution">
    <text evidence="6">The sequence shown here is derived from an EMBL/GenBank/DDBJ whole genome shotgun (WGS) entry which is preliminary data.</text>
</comment>
<reference evidence="6 7" key="1">
    <citation type="submission" date="2021-06" db="EMBL/GenBank/DDBJ databases">
        <title>Caerostris extrusa draft genome.</title>
        <authorList>
            <person name="Kono N."/>
            <person name="Arakawa K."/>
        </authorList>
    </citation>
    <scope>NUCLEOTIDE SEQUENCE [LARGE SCALE GENOMIC DNA]</scope>
</reference>
<dbReference type="GO" id="GO:0003697">
    <property type="term" value="F:single-stranded DNA binding"/>
    <property type="evidence" value="ECO:0007669"/>
    <property type="project" value="TreeGrafter"/>
</dbReference>
<feature type="domain" description="DNA-directed DNA polymerase family B multifunctional" evidence="5">
    <location>
        <begin position="53"/>
        <end position="151"/>
    </location>
</feature>
<organism evidence="6 7">
    <name type="scientific">Caerostris extrusa</name>
    <name type="common">Bark spider</name>
    <name type="synonym">Caerostris bankana</name>
    <dbReference type="NCBI Taxonomy" id="172846"/>
    <lineage>
        <taxon>Eukaryota</taxon>
        <taxon>Metazoa</taxon>
        <taxon>Ecdysozoa</taxon>
        <taxon>Arthropoda</taxon>
        <taxon>Chelicerata</taxon>
        <taxon>Arachnida</taxon>
        <taxon>Araneae</taxon>
        <taxon>Araneomorphae</taxon>
        <taxon>Entelegynae</taxon>
        <taxon>Araneoidea</taxon>
        <taxon>Araneidae</taxon>
        <taxon>Caerostris</taxon>
    </lineage>
</organism>
<dbReference type="Gene3D" id="3.90.1600.10">
    <property type="entry name" value="Palm domain of DNA polymerase"/>
    <property type="match status" value="1"/>
</dbReference>
<dbReference type="PANTHER" id="PTHR45861">
    <property type="entry name" value="DNA POLYMERASE ALPHA CATALYTIC SUBUNIT"/>
    <property type="match status" value="1"/>
</dbReference>
<protein>
    <recommendedName>
        <fullName evidence="1">DNA-directed DNA polymerase</fullName>
        <ecNumber evidence="1">2.7.7.7</ecNumber>
    </recommendedName>
</protein>
<dbReference type="GO" id="GO:0003688">
    <property type="term" value="F:DNA replication origin binding"/>
    <property type="evidence" value="ECO:0007669"/>
    <property type="project" value="TreeGrafter"/>
</dbReference>
<dbReference type="GO" id="GO:0000166">
    <property type="term" value="F:nucleotide binding"/>
    <property type="evidence" value="ECO:0007669"/>
    <property type="project" value="InterPro"/>
</dbReference>
<dbReference type="PANTHER" id="PTHR45861:SF1">
    <property type="entry name" value="DNA POLYMERASE ALPHA CATALYTIC SUBUNIT"/>
    <property type="match status" value="1"/>
</dbReference>
<evidence type="ECO:0000256" key="2">
    <source>
        <dbReference type="ARBA" id="ARBA00022679"/>
    </source>
</evidence>
<evidence type="ECO:0000313" key="7">
    <source>
        <dbReference type="Proteomes" id="UP001054945"/>
    </source>
</evidence>
<dbReference type="GO" id="GO:1902975">
    <property type="term" value="P:mitotic DNA replication initiation"/>
    <property type="evidence" value="ECO:0007669"/>
    <property type="project" value="TreeGrafter"/>
</dbReference>
<dbReference type="InterPro" id="IPR043502">
    <property type="entry name" value="DNA/RNA_pol_sf"/>
</dbReference>
<accession>A0AAV4TFM8</accession>
<evidence type="ECO:0000259" key="5">
    <source>
        <dbReference type="Pfam" id="PF00136"/>
    </source>
</evidence>
<dbReference type="EMBL" id="BPLR01010893">
    <property type="protein sequence ID" value="GIY42768.1"/>
    <property type="molecule type" value="Genomic_DNA"/>
</dbReference>
<dbReference type="GO" id="GO:0005658">
    <property type="term" value="C:alpha DNA polymerase:primase complex"/>
    <property type="evidence" value="ECO:0007669"/>
    <property type="project" value="TreeGrafter"/>
</dbReference>
<name>A0AAV4TFM8_CAEEX</name>
<dbReference type="Proteomes" id="UP001054945">
    <property type="component" value="Unassembled WGS sequence"/>
</dbReference>
<evidence type="ECO:0000256" key="3">
    <source>
        <dbReference type="ARBA" id="ARBA00022695"/>
    </source>
</evidence>
<dbReference type="InterPro" id="IPR017964">
    <property type="entry name" value="DNA-dir_DNA_pol_B_CS"/>
</dbReference>
<dbReference type="Pfam" id="PF00136">
    <property type="entry name" value="DNA_pol_B"/>
    <property type="match status" value="1"/>
</dbReference>
<dbReference type="SUPFAM" id="SSF56672">
    <property type="entry name" value="DNA/RNA polymerases"/>
    <property type="match status" value="1"/>
</dbReference>
<sequence>NNLIISEEVEVVVNSDPGSETGILPAEIRKLVWRVYDIRQRALKLTANKLVEKMGLDVIYGDTDSIMINTNQMELDEVMQLGNKVKAEINKLYRLLEIDIDGVYKPMLLLKKKKYAALSLTTLPNGQVVSKEEIKGLDIVRRDWSQLAKRCWTVNAYI</sequence>
<dbReference type="PROSITE" id="PS00116">
    <property type="entry name" value="DNA_POLYMERASE_B"/>
    <property type="match status" value="1"/>
</dbReference>
<dbReference type="InterPro" id="IPR006134">
    <property type="entry name" value="DNA-dir_DNA_pol_B_multi_dom"/>
</dbReference>
<dbReference type="InterPro" id="IPR023211">
    <property type="entry name" value="DNA_pol_palm_dom_sf"/>
</dbReference>
<evidence type="ECO:0000256" key="4">
    <source>
        <dbReference type="ARBA" id="ARBA00022932"/>
    </source>
</evidence>
<dbReference type="GO" id="GO:0006272">
    <property type="term" value="P:leading strand elongation"/>
    <property type="evidence" value="ECO:0007669"/>
    <property type="project" value="TreeGrafter"/>
</dbReference>
<evidence type="ECO:0000256" key="1">
    <source>
        <dbReference type="ARBA" id="ARBA00012417"/>
    </source>
</evidence>
<dbReference type="GO" id="GO:0006273">
    <property type="term" value="P:lagging strand elongation"/>
    <property type="evidence" value="ECO:0007669"/>
    <property type="project" value="TreeGrafter"/>
</dbReference>
<dbReference type="GO" id="GO:0003887">
    <property type="term" value="F:DNA-directed DNA polymerase activity"/>
    <property type="evidence" value="ECO:0007669"/>
    <property type="project" value="UniProtKB-KW"/>
</dbReference>
<keyword evidence="7" id="KW-1185">Reference proteome</keyword>
<dbReference type="GO" id="GO:0003682">
    <property type="term" value="F:chromatin binding"/>
    <property type="evidence" value="ECO:0007669"/>
    <property type="project" value="TreeGrafter"/>
</dbReference>
<keyword evidence="3" id="KW-0548">Nucleotidyltransferase</keyword>
<gene>
    <name evidence="6" type="primary">POLA1</name>
    <name evidence="6" type="ORF">CEXT_757451</name>
</gene>
<dbReference type="EC" id="2.7.7.7" evidence="1"/>
<dbReference type="AlphaFoldDB" id="A0AAV4TFM8"/>
<proteinExistence type="predicted"/>